<dbReference type="EMBL" id="PUIV01000039">
    <property type="protein sequence ID" value="PWB92689.1"/>
    <property type="molecule type" value="Genomic_DNA"/>
</dbReference>
<keyword evidence="7" id="KW-0732">Signal</keyword>
<dbReference type="InterPro" id="IPR001478">
    <property type="entry name" value="PDZ"/>
</dbReference>
<feature type="active site" description="Charge relay system" evidence="14">
    <location>
        <position position="159"/>
    </location>
</feature>
<evidence type="ECO:0000256" key="11">
    <source>
        <dbReference type="ARBA" id="ARBA00022825"/>
    </source>
</evidence>
<dbReference type="PRINTS" id="PR00834">
    <property type="entry name" value="PROTEASES2C"/>
</dbReference>
<dbReference type="SUPFAM" id="SSF50156">
    <property type="entry name" value="PDZ domain-like"/>
    <property type="match status" value="2"/>
</dbReference>
<dbReference type="PANTHER" id="PTHR22939">
    <property type="entry name" value="SERINE PROTEASE FAMILY S1C HTRA-RELATED"/>
    <property type="match status" value="1"/>
</dbReference>
<feature type="domain" description="PDZ" evidence="16">
    <location>
        <begin position="302"/>
        <end position="372"/>
    </location>
</feature>
<keyword evidence="6" id="KW-0645">Protease</keyword>
<evidence type="ECO:0000256" key="1">
    <source>
        <dbReference type="ARBA" id="ARBA00001772"/>
    </source>
</evidence>
<keyword evidence="11" id="KW-0720">Serine protease</keyword>
<dbReference type="GO" id="GO:0004252">
    <property type="term" value="F:serine-type endopeptidase activity"/>
    <property type="evidence" value="ECO:0007669"/>
    <property type="project" value="InterPro"/>
</dbReference>
<evidence type="ECO:0000256" key="13">
    <source>
        <dbReference type="ARBA" id="ARBA00032850"/>
    </source>
</evidence>
<comment type="catalytic activity">
    <reaction evidence="1">
        <text>Acts on substrates that are at least partially unfolded. The cleavage site P1 residue is normally between a pair of hydrophobic residues, such as Val-|-Val.</text>
        <dbReference type="EC" id="3.4.21.107"/>
    </reaction>
</comment>
<comment type="subcellular location">
    <subcellularLocation>
        <location evidence="2">Periplasm</location>
    </subcellularLocation>
</comment>
<evidence type="ECO:0000256" key="6">
    <source>
        <dbReference type="ARBA" id="ARBA00022670"/>
    </source>
</evidence>
<evidence type="ECO:0000256" key="9">
    <source>
        <dbReference type="ARBA" id="ARBA00022764"/>
    </source>
</evidence>
<dbReference type="FunFam" id="2.40.10.120:FF:000007">
    <property type="entry name" value="Periplasmic serine endoprotease DegP-like"/>
    <property type="match status" value="1"/>
</dbReference>
<comment type="caution">
    <text evidence="17">The sequence shown here is derived from an EMBL/GenBank/DDBJ whole genome shotgun (WGS) entry which is preliminary data.</text>
</comment>
<dbReference type="RefSeq" id="WP_108918411.1">
    <property type="nucleotide sequence ID" value="NZ_BGJY01000009.1"/>
</dbReference>
<dbReference type="Pfam" id="PF13180">
    <property type="entry name" value="PDZ_2"/>
    <property type="match status" value="2"/>
</dbReference>
<feature type="binding site" evidence="15">
    <location>
        <begin position="260"/>
        <end position="262"/>
    </location>
    <ligand>
        <name>substrate</name>
    </ligand>
</feature>
<dbReference type="Proteomes" id="UP000245137">
    <property type="component" value="Unassembled WGS sequence"/>
</dbReference>
<gene>
    <name evidence="17" type="ORF">C5689_16885</name>
</gene>
<feature type="binding site" evidence="15">
    <location>
        <position position="159"/>
    </location>
    <ligand>
        <name>substrate</name>
    </ligand>
</feature>
<evidence type="ECO:0000256" key="4">
    <source>
        <dbReference type="ARBA" id="ARBA00013035"/>
    </source>
</evidence>
<feature type="active site" description="Charge relay system" evidence="14">
    <location>
        <position position="189"/>
    </location>
</feature>
<dbReference type="InterPro" id="IPR009003">
    <property type="entry name" value="Peptidase_S1_PA"/>
</dbReference>
<dbReference type="PANTHER" id="PTHR22939:SF130">
    <property type="entry name" value="PERIPLASMIC SERINE ENDOPROTEASE DEGP-LIKE-RELATED"/>
    <property type="match status" value="1"/>
</dbReference>
<evidence type="ECO:0000256" key="15">
    <source>
        <dbReference type="PIRSR" id="PIRSR611782-2"/>
    </source>
</evidence>
<dbReference type="Pfam" id="PF13365">
    <property type="entry name" value="Trypsin_2"/>
    <property type="match status" value="1"/>
</dbReference>
<evidence type="ECO:0000256" key="14">
    <source>
        <dbReference type="PIRSR" id="PIRSR611782-1"/>
    </source>
</evidence>
<keyword evidence="18" id="KW-1185">Reference proteome</keyword>
<name>A0A2U1SM44_METSR</name>
<evidence type="ECO:0000256" key="5">
    <source>
        <dbReference type="ARBA" id="ARBA00013958"/>
    </source>
</evidence>
<dbReference type="EC" id="3.4.21.107" evidence="4"/>
<evidence type="ECO:0000256" key="12">
    <source>
        <dbReference type="ARBA" id="ARBA00023016"/>
    </source>
</evidence>
<dbReference type="GO" id="GO:0006508">
    <property type="term" value="P:proteolysis"/>
    <property type="evidence" value="ECO:0007669"/>
    <property type="project" value="UniProtKB-KW"/>
</dbReference>
<dbReference type="PROSITE" id="PS50106">
    <property type="entry name" value="PDZ"/>
    <property type="match status" value="2"/>
</dbReference>
<evidence type="ECO:0000256" key="2">
    <source>
        <dbReference type="ARBA" id="ARBA00004418"/>
    </source>
</evidence>
<comment type="similarity">
    <text evidence="3">Belongs to the peptidase S1C family.</text>
</comment>
<feature type="active site" description="Charge relay system" evidence="14">
    <location>
        <position position="262"/>
    </location>
</feature>
<accession>A0A2U1SM44</accession>
<feature type="domain" description="PDZ" evidence="16">
    <location>
        <begin position="415"/>
        <end position="512"/>
    </location>
</feature>
<dbReference type="InterPro" id="IPR036034">
    <property type="entry name" value="PDZ_sf"/>
</dbReference>
<evidence type="ECO:0000313" key="17">
    <source>
        <dbReference type="EMBL" id="PWB92689.1"/>
    </source>
</evidence>
<dbReference type="Gene3D" id="2.40.10.120">
    <property type="match status" value="1"/>
</dbReference>
<evidence type="ECO:0000256" key="3">
    <source>
        <dbReference type="ARBA" id="ARBA00010541"/>
    </source>
</evidence>
<evidence type="ECO:0000256" key="10">
    <source>
        <dbReference type="ARBA" id="ARBA00022801"/>
    </source>
</evidence>
<dbReference type="SUPFAM" id="SSF50494">
    <property type="entry name" value="Trypsin-like serine proteases"/>
    <property type="match status" value="1"/>
</dbReference>
<dbReference type="Gene3D" id="2.30.42.10">
    <property type="match status" value="2"/>
</dbReference>
<protein>
    <recommendedName>
        <fullName evidence="5">Probable periplasmic serine endoprotease DegP-like</fullName>
        <ecNumber evidence="4">3.4.21.107</ecNumber>
    </recommendedName>
    <alternativeName>
        <fullName evidence="13">Protease Do</fullName>
    </alternativeName>
</protein>
<dbReference type="CDD" id="cd10839">
    <property type="entry name" value="cpPDZ1_DegP-like"/>
    <property type="match status" value="1"/>
</dbReference>
<proteinExistence type="inferred from homology"/>
<evidence type="ECO:0000256" key="7">
    <source>
        <dbReference type="ARBA" id="ARBA00022729"/>
    </source>
</evidence>
<feature type="binding site" evidence="15">
    <location>
        <position position="189"/>
    </location>
    <ligand>
        <name>substrate</name>
    </ligand>
</feature>
<evidence type="ECO:0000259" key="16">
    <source>
        <dbReference type="PROSITE" id="PS50106"/>
    </source>
</evidence>
<keyword evidence="10" id="KW-0378">Hydrolase</keyword>
<dbReference type="GO" id="GO:0042597">
    <property type="term" value="C:periplasmic space"/>
    <property type="evidence" value="ECO:0007669"/>
    <property type="project" value="UniProtKB-SubCell"/>
</dbReference>
<evidence type="ECO:0000313" key="18">
    <source>
        <dbReference type="Proteomes" id="UP000245137"/>
    </source>
</evidence>
<keyword evidence="12" id="KW-0346">Stress response</keyword>
<reference evidence="17 18" key="1">
    <citation type="journal article" date="2018" name="Appl. Microbiol. Biotechnol.">
        <title>Co-cultivation of the strictly anaerobic methanogen Methanosarcina barkeri with aerobic methanotrophs in an oxygen-limited membrane bioreactor.</title>
        <authorList>
            <person name="In 't Zandt M.H."/>
            <person name="van den Bosch T.J.M."/>
            <person name="Rijkers R."/>
            <person name="van Kessel M.A.H.J."/>
            <person name="Jetten M.S.M."/>
            <person name="Welte C.U."/>
        </authorList>
    </citation>
    <scope>NUCLEOTIDE SEQUENCE [LARGE SCALE GENOMIC DNA]</scope>
    <source>
        <strain evidence="17 18">DSM 17706</strain>
    </source>
</reference>
<dbReference type="AlphaFoldDB" id="A0A2U1SM44"/>
<keyword evidence="8" id="KW-0677">Repeat</keyword>
<dbReference type="InterPro" id="IPR011782">
    <property type="entry name" value="Pept_S1C_Do"/>
</dbReference>
<sequence>MTLPVIFRRVLATTRTARWRRPEGRPFRLALMSGAAALSLGATLLPAQTFAWGQAPATQTQSTSQSAAAAVGPQSFADVVERVKPAVVAIKTKALEAGGGPEEGFPGMPPELSPDDPLYRFFRHFGEPPGGRGRQKHMTQALGSGFVITADGYVVTNNHVVEHATQVEVTFDDGRTLPAKIVGTDKRTDLALLKINDGNNLPHVDWASSSPRIGDWVIAVGNPFGLGGTVTAGIVSARGRDIGAGPYDDFIQIDAPVNRGNSGGPSFDEHGQVIGVNTAIYSPSGGSVGIGFAIPSEVAKDVIAALKDKGQVARGWIGVSIQPITPEIAESLGLKNNKGALIAQPQRGGPAEAAGLKAGDVVTAVDGQKVDGPRDLARRIATLGPGKSAELTFLRNGAEKSVKLKLGKLPSEKETAAAESKDDGVEPGAALAAYGIEVAPAAEVRGGRGGEGLIIVGIDPNGAAAQKGLRQGDVIVEANGQTLKARGDLQAAIDSAKKEGRKSVLLRVKSPEGARFVALSVNPAS</sequence>
<keyword evidence="9" id="KW-0574">Periplasm</keyword>
<dbReference type="NCBIfam" id="TIGR02037">
    <property type="entry name" value="degP_htrA_DO"/>
    <property type="match status" value="1"/>
</dbReference>
<dbReference type="OrthoDB" id="7358927at2"/>
<evidence type="ECO:0000256" key="8">
    <source>
        <dbReference type="ARBA" id="ARBA00022737"/>
    </source>
</evidence>
<dbReference type="InterPro" id="IPR001940">
    <property type="entry name" value="Peptidase_S1C"/>
</dbReference>
<dbReference type="SMART" id="SM00228">
    <property type="entry name" value="PDZ"/>
    <property type="match status" value="2"/>
</dbReference>
<organism evidence="17 18">
    <name type="scientific">Methylosinus sporium</name>
    <dbReference type="NCBI Taxonomy" id="428"/>
    <lineage>
        <taxon>Bacteria</taxon>
        <taxon>Pseudomonadati</taxon>
        <taxon>Pseudomonadota</taxon>
        <taxon>Alphaproteobacteria</taxon>
        <taxon>Hyphomicrobiales</taxon>
        <taxon>Methylocystaceae</taxon>
        <taxon>Methylosinus</taxon>
    </lineage>
</organism>